<feature type="transmembrane region" description="Helical" evidence="12">
    <location>
        <begin position="2119"/>
        <end position="2140"/>
    </location>
</feature>
<evidence type="ECO:0000256" key="7">
    <source>
        <dbReference type="ARBA" id="ARBA00022989"/>
    </source>
</evidence>
<feature type="domain" description="Amino acid transporter transmembrane" evidence="13">
    <location>
        <begin position="497"/>
        <end position="911"/>
    </location>
</feature>
<keyword evidence="7 12" id="KW-1133">Transmembrane helix</keyword>
<reference evidence="14 15" key="1">
    <citation type="journal article" date="2020" name="bioRxiv">
        <title>Sequence and annotation of 42 cannabis genomes reveals extensive copy number variation in cannabinoid synthesis and pathogen resistance genes.</title>
        <authorList>
            <person name="Mckernan K.J."/>
            <person name="Helbert Y."/>
            <person name="Kane L.T."/>
            <person name="Ebling H."/>
            <person name="Zhang L."/>
            <person name="Liu B."/>
            <person name="Eaton Z."/>
            <person name="Mclaughlin S."/>
            <person name="Kingan S."/>
            <person name="Baybayan P."/>
            <person name="Concepcion G."/>
            <person name="Jordan M."/>
            <person name="Riva A."/>
            <person name="Barbazuk W."/>
            <person name="Harkins T."/>
        </authorList>
    </citation>
    <scope>NUCLEOTIDE SEQUENCE [LARGE SCALE GENOMIC DNA]</scope>
    <source>
        <strain evidence="15">cv. Jamaican Lion 4</strain>
        <tissue evidence="14">Leaf</tissue>
    </source>
</reference>
<keyword evidence="6" id="KW-0029">Amino-acid transport</keyword>
<feature type="transmembrane region" description="Helical" evidence="12">
    <location>
        <begin position="433"/>
        <end position="454"/>
    </location>
</feature>
<gene>
    <name evidence="14" type="ORF">G4B88_016696</name>
</gene>
<comment type="similarity">
    <text evidence="2">Belongs to the amino acid/polyamine transporter 2 family. Amino acid/auxin permease (AAAP) (TC 2.A.18.1) subfamily.</text>
</comment>
<dbReference type="GO" id="GO:0015293">
    <property type="term" value="F:symporter activity"/>
    <property type="evidence" value="ECO:0007669"/>
    <property type="project" value="UniProtKB-KW"/>
</dbReference>
<feature type="transmembrane region" description="Helical" evidence="12">
    <location>
        <begin position="1310"/>
        <end position="1336"/>
    </location>
</feature>
<feature type="compositionally biased region" description="Low complexity" evidence="11">
    <location>
        <begin position="12"/>
        <end position="22"/>
    </location>
</feature>
<feature type="transmembrane region" description="Helical" evidence="12">
    <location>
        <begin position="630"/>
        <end position="647"/>
    </location>
</feature>
<feature type="domain" description="Amino acid transporter transmembrane" evidence="13">
    <location>
        <begin position="1076"/>
        <end position="1290"/>
    </location>
</feature>
<feature type="transmembrane region" description="Helical" evidence="12">
    <location>
        <begin position="1678"/>
        <end position="1698"/>
    </location>
</feature>
<sequence length="2317" mass="257658">MGGNGKTEQEQSLLHDTLSSSDDSTHLKRTGTTWTAVAHIITGVIGAGVLSLSWSVAQLGWIGGPLAMVLFAATTIVSTQLISDFYRYPHPHFGPARCPSYMQAFHLYLGEKWKYVCGVFVQQSLCGCGITYTITAATSIRAIQRSSCYNEGGEQATCSDGLSLYMLLFGALQIIVSQIPNFHNMAWLSVIAAIMSFAYSLIGFGLGFAKVIENGTIQGSITGVPASNMANKIWLSFQAIGDIAFAYPYSVILLEIQDTLKSPPAQHYTMKKASLIAIFSTTIFYLCCGCFGYAAFGNNTPGNLLSGFDFFQPYWLIDFANVCIVLHLVGGYQIYSQPVFAGVERWYNKKYPNSEFGKSLKVPLVPTIELNPFRLCFRTAYVICTTGIAMLFPYFNQVLGVSGALSFWPMAIYFPVEMYCVQNNIVPWTRKWLLLKTFSFVCFVVAVAGVIGSLQRLISAKFRRNMGVNGRTEEEKLLLHDTLSSCSSDESTHLLIRTGTTWTAVAHIITGVIGAGVLSLSWSVAQLGWIGGPLAMVLFAATTIVSTQLISDFYRYPHPHFGPARCPSYMQAVHLYLGEKWKYVCGVFVQQNLCGCGIVYTITAATSIRAIRRSSCYHEGGEQETCSDGLSLYILLFGAFQIIVSQIPNFHNMAWLSVIAAIMSFAYSLIGFGLGFAKVIENGTIQGSITGVPASNMANKIWLSFQAIGNIAFAYPYSDTLKSPPAQHYTMKKASLIAIFSTTIFYLCCGCFGYAAFGNNTPGNLLSAFDFFQPYWLIDFANVCIVLHLVGGYQMYSQPVFAGVERWYNKKYPNSEFGKSLKVPLVPTIELNPFRLCFRTAYVMCTTGIAMLFPYFNQVLGVSGALGFWPMAIYFPVEMYCVQNNIVPWTRKWLLLKSFSFVCFVVAVAGTTWTAVAHIITGVIGAGVLSLSWSVAQLGWIGGPLAMVLFAATTIVSTQLISDFYRYPHPQFGPARCPSYMQAVHLYLGEKWKYVCGVFVQQNLCGSGIVYTITAATSIRAIRRSSCYHEGGEQATCSDGLSLYILLFGAIQIIVSQIPNFHNMAWLSVIAAIMSFAYSFIGFGLGFAKDTLKSPPAQHYTMKKASLIAIFSTTIFYLCCGCFGYAAFGNNTPGNLLSGFDFFQPYWLIDFANVCIILHLVGGYQIYSQPVFAGVERWYNKKYPNSEFGKSLKVPLVPTIELNPFRLCFRTAYVMCTTGIAMLFPYFNQVLGVSGALGFWPMVIYFPVEMYCVQNNIVPWTRKWLLLKTFSFVCFLVAVAGVIGSLQGLISAILFFYGKFAQNRKKKKKVSFLGTTWTAVAHIITGVIGAGVLSLSWSIAQLGWIVGPFLILIFALITIVSANLLSDCYRYSNPHLGFDQYRCSSYIEAVRLYLGEKSQYVCGVFLHQGLYGCGIAYTITAATSIRAIQRSNCYHEKGHEATCSYGDVQHMLVFGAIQIVMSQIPDFHNMTWLSVMAAVMSFIYSFIGFGLGFAKVIENGTIQGSITGVPASSIANKLWSVFQALGDIAFAYPYSVILLEIQTMKKATMISVFLTTLFYLCCGCFGYAAFGNDTPGNLLSGFEFFEPYWLIGFANACIVLHLVGGYQMFSQPIFAVGERWLSKNYSNNEFVKNFYTLKLPLLPLVQLNPMRLCFRTAYVVSTTGIAMLFPYFNQVLGVLGAMGFWPMIIHFPVEMYFVKNKIEAWTRQWIVLRIISFVCFLVTVVGVMGSLQGLVSAKLGNIWSCVAHIITGVIGAGVLSLSWSVAQLGWIAGPLAIIAFAAITIVSTFLLSDCYIFQHHHWKKWEYVSGFFVILSLCGSGIAYTITSATSLRKMAVQPNFELERDFCNDDGHPIRTGTLWSCVAHIITAVIGAGVLSLAWSTAQLGWIGGPIALLCFAIITYISSSLLSDCYRSPDSVTGKRNQSYISAVTLLLGSKQAWACGLLQYLSMFGTGIAYVIATATSMRAIMKSNCYHDKGHKAPCSYGTTMYMVLFGVVEIFMSQIPDFHNMAWLSIVAAIIKWTNSWNPNRSTGFKHREQTISTLGDIAFAYPYALILLEIQDTLKAPPAENKTMKKGSMIAIFVTTFFYLGCGCFGYAAFGNDTPGNLLTGFGFYEPYWLIDFANACIVLHLVGGYQIYSQAVFSVVEKWFAKKYPDNSFVNDFHTVKIPLLPKFKVNSLRLCFRTFYVICTTIIAMIFPYFNQVLGVLGALNFWPLAIYFPVEMYFVQKKIVSWSSKWIVLRTFSFFCLLNKHHIITHYRDTEIKRQRKFIAFSRIYFRLHVETPWLELEKLIILKTHHYYLSFPVKEQGMYGQL</sequence>
<feature type="transmembrane region" description="Helical" evidence="12">
    <location>
        <begin position="2041"/>
        <end position="2059"/>
    </location>
</feature>
<comment type="caution">
    <text evidence="14">The sequence shown here is derived from an EMBL/GenBank/DDBJ whole genome shotgun (WGS) entry which is preliminary data.</text>
</comment>
<feature type="transmembrane region" description="Helical" evidence="12">
    <location>
        <begin position="375"/>
        <end position="395"/>
    </location>
</feature>
<dbReference type="Pfam" id="PF01490">
    <property type="entry name" value="Aa_trans"/>
    <property type="match status" value="6"/>
</dbReference>
<evidence type="ECO:0000256" key="5">
    <source>
        <dbReference type="ARBA" id="ARBA00022847"/>
    </source>
</evidence>
<feature type="transmembrane region" description="Helical" evidence="12">
    <location>
        <begin position="1547"/>
        <end position="1568"/>
    </location>
</feature>
<feature type="transmembrane region" description="Helical" evidence="12">
    <location>
        <begin position="1887"/>
        <end position="1905"/>
    </location>
</feature>
<dbReference type="GO" id="GO:0006865">
    <property type="term" value="P:amino acid transport"/>
    <property type="evidence" value="ECO:0007669"/>
    <property type="project" value="UniProtKB-KW"/>
</dbReference>
<proteinExistence type="inferred from homology"/>
<keyword evidence="15" id="KW-1185">Reference proteome</keyword>
<feature type="transmembrane region" description="Helical" evidence="12">
    <location>
        <begin position="1948"/>
        <end position="1970"/>
    </location>
</feature>
<dbReference type="GO" id="GO:0012505">
    <property type="term" value="C:endomembrane system"/>
    <property type="evidence" value="ECO:0007669"/>
    <property type="project" value="UniProtKB-SubCell"/>
</dbReference>
<evidence type="ECO:0000256" key="8">
    <source>
        <dbReference type="ARBA" id="ARBA00023136"/>
    </source>
</evidence>
<dbReference type="Proteomes" id="UP000583929">
    <property type="component" value="Unassembled WGS sequence"/>
</dbReference>
<evidence type="ECO:0000313" key="14">
    <source>
        <dbReference type="EMBL" id="KAF4391386.1"/>
    </source>
</evidence>
<keyword evidence="9" id="KW-0927">Auxin signaling pathway</keyword>
<feature type="transmembrane region" description="Helical" evidence="12">
    <location>
        <begin position="1041"/>
        <end position="1058"/>
    </location>
</feature>
<evidence type="ECO:0000256" key="3">
    <source>
        <dbReference type="ARBA" id="ARBA00022448"/>
    </source>
</evidence>
<dbReference type="EMBL" id="JAATIQ010000060">
    <property type="protein sequence ID" value="KAF4391386.1"/>
    <property type="molecule type" value="Genomic_DNA"/>
</dbReference>
<feature type="transmembrane region" description="Helical" evidence="12">
    <location>
        <begin position="654"/>
        <end position="677"/>
    </location>
</feature>
<feature type="transmembrane region" description="Helical" evidence="12">
    <location>
        <begin position="940"/>
        <end position="961"/>
    </location>
</feature>
<feature type="transmembrane region" description="Helical" evidence="12">
    <location>
        <begin position="1807"/>
        <end position="1826"/>
    </location>
</feature>
<evidence type="ECO:0000256" key="2">
    <source>
        <dbReference type="ARBA" id="ARBA00005590"/>
    </source>
</evidence>
<evidence type="ECO:0000256" key="6">
    <source>
        <dbReference type="ARBA" id="ARBA00022970"/>
    </source>
</evidence>
<feature type="transmembrane region" description="Helical" evidence="12">
    <location>
        <begin position="775"/>
        <end position="796"/>
    </location>
</feature>
<feature type="transmembrane region" description="Helical" evidence="12">
    <location>
        <begin position="401"/>
        <end position="421"/>
    </location>
</feature>
<name>A0A7J6H7Y3_CANSA</name>
<feature type="domain" description="Amino acid transporter transmembrane" evidence="13">
    <location>
        <begin position="1857"/>
        <end position="2251"/>
    </location>
</feature>
<feature type="transmembrane region" description="Helical" evidence="12">
    <location>
        <begin position="1342"/>
        <end position="1365"/>
    </location>
</feature>
<feature type="domain" description="Amino acid transporter transmembrane" evidence="13">
    <location>
        <begin position="29"/>
        <end position="458"/>
    </location>
</feature>
<organism evidence="14 15">
    <name type="scientific">Cannabis sativa</name>
    <name type="common">Hemp</name>
    <name type="synonym">Marijuana</name>
    <dbReference type="NCBI Taxonomy" id="3483"/>
    <lineage>
        <taxon>Eukaryota</taxon>
        <taxon>Viridiplantae</taxon>
        <taxon>Streptophyta</taxon>
        <taxon>Embryophyta</taxon>
        <taxon>Tracheophyta</taxon>
        <taxon>Spermatophyta</taxon>
        <taxon>Magnoliopsida</taxon>
        <taxon>eudicotyledons</taxon>
        <taxon>Gunneridae</taxon>
        <taxon>Pentapetalae</taxon>
        <taxon>rosids</taxon>
        <taxon>fabids</taxon>
        <taxon>Rosales</taxon>
        <taxon>Cannabaceae</taxon>
        <taxon>Cannabis</taxon>
    </lineage>
</organism>
<feature type="transmembrane region" description="Helical" evidence="12">
    <location>
        <begin position="185"/>
        <end position="209"/>
    </location>
</feature>
<evidence type="ECO:0000256" key="9">
    <source>
        <dbReference type="ARBA" id="ARBA00023294"/>
    </source>
</evidence>
<dbReference type="PANTHER" id="PTHR48017">
    <property type="entry name" value="OS05G0424000 PROTEIN-RELATED"/>
    <property type="match status" value="1"/>
</dbReference>
<evidence type="ECO:0000256" key="12">
    <source>
        <dbReference type="SAM" id="Phobius"/>
    </source>
</evidence>
<feature type="transmembrane region" description="Helical" evidence="12">
    <location>
        <begin position="2080"/>
        <end position="2099"/>
    </location>
</feature>
<feature type="transmembrane region" description="Helical" evidence="12">
    <location>
        <begin position="736"/>
        <end position="755"/>
    </location>
</feature>
<feature type="transmembrane region" description="Helical" evidence="12">
    <location>
        <begin position="1741"/>
        <end position="1761"/>
    </location>
</feature>
<feature type="transmembrane region" description="Helical" evidence="12">
    <location>
        <begin position="2209"/>
        <end position="2229"/>
    </location>
</feature>
<feature type="transmembrane region" description="Helical" evidence="12">
    <location>
        <begin position="1588"/>
        <end position="1609"/>
    </location>
</feature>
<protein>
    <recommendedName>
        <fullName evidence="13">Amino acid transporter transmembrane domain-containing protein</fullName>
    </recommendedName>
</protein>
<keyword evidence="3" id="KW-0813">Transport</keyword>
<evidence type="ECO:0000256" key="10">
    <source>
        <dbReference type="ARBA" id="ARBA00045588"/>
    </source>
</evidence>
<feature type="transmembrane region" description="Helical" evidence="12">
    <location>
        <begin position="1514"/>
        <end position="1535"/>
    </location>
</feature>
<feature type="transmembrane region" description="Helical" evidence="12">
    <location>
        <begin position="36"/>
        <end position="56"/>
    </location>
</feature>
<feature type="region of interest" description="Disordered" evidence="11">
    <location>
        <begin position="1"/>
        <end position="25"/>
    </location>
</feature>
<feature type="transmembrane region" description="Helical" evidence="12">
    <location>
        <begin position="1064"/>
        <end position="1087"/>
    </location>
</feature>
<feature type="transmembrane region" description="Helical" evidence="12">
    <location>
        <begin position="894"/>
        <end position="920"/>
    </location>
</feature>
<comment type="subcellular location">
    <subcellularLocation>
        <location evidence="1">Endomembrane system</location>
        <topology evidence="1">Multi-pass membrane protein</topology>
    </subcellularLocation>
</comment>
<feature type="transmembrane region" description="Helical" evidence="12">
    <location>
        <begin position="1146"/>
        <end position="1167"/>
    </location>
</feature>
<feature type="transmembrane region" description="Helical" evidence="12">
    <location>
        <begin position="2183"/>
        <end position="2203"/>
    </location>
</feature>
<accession>A0A7J6H7Y3</accession>
<evidence type="ECO:0000259" key="13">
    <source>
        <dbReference type="Pfam" id="PF01490"/>
    </source>
</evidence>
<feature type="transmembrane region" description="Helical" evidence="12">
    <location>
        <begin position="1768"/>
        <end position="1791"/>
    </location>
</feature>
<keyword evidence="5" id="KW-0769">Symport</keyword>
<evidence type="ECO:0000313" key="15">
    <source>
        <dbReference type="Proteomes" id="UP000583929"/>
    </source>
</evidence>
<feature type="transmembrane region" description="Helical" evidence="12">
    <location>
        <begin position="275"/>
        <end position="294"/>
    </location>
</feature>
<keyword evidence="8 12" id="KW-0472">Membrane</keyword>
<feature type="transmembrane region" description="Helical" evidence="12">
    <location>
        <begin position="1991"/>
        <end position="2021"/>
    </location>
</feature>
<feature type="transmembrane region" description="Helical" evidence="12">
    <location>
        <begin position="62"/>
        <end position="82"/>
    </location>
</feature>
<feature type="transmembrane region" description="Helical" evidence="12">
    <location>
        <begin position="1471"/>
        <end position="1494"/>
    </location>
</feature>
<comment type="function">
    <text evidence="10">Carrier protein involved in proton-driven auxin influx. Mediates the formation of auxin gradient from developing leaves (site of auxin biosynthesis) to tips by contributing to the loading of auxin in vascular tissues and facilitating acropetal (base to tip) auxin transport within inner tissues of the root apex, and basipetal (tip to base) auxin transport within outer tissues of the root apex. May be involved in lateral roots and nodules formation.</text>
</comment>
<feature type="domain" description="Amino acid transporter transmembrane" evidence="13">
    <location>
        <begin position="1314"/>
        <end position="1735"/>
    </location>
</feature>
<feature type="transmembrane region" description="Helical" evidence="12">
    <location>
        <begin position="501"/>
        <end position="520"/>
    </location>
</feature>
<feature type="transmembrane region" description="Helical" evidence="12">
    <location>
        <begin position="1710"/>
        <end position="1735"/>
    </location>
</feature>
<feature type="transmembrane region" description="Helical" evidence="12">
    <location>
        <begin position="527"/>
        <end position="550"/>
    </location>
</feature>
<feature type="domain" description="Amino acid transporter transmembrane" evidence="13">
    <location>
        <begin position="1741"/>
        <end position="1835"/>
    </location>
</feature>
<dbReference type="InterPro" id="IPR013057">
    <property type="entry name" value="AA_transpt_TM"/>
</dbReference>
<evidence type="ECO:0000256" key="11">
    <source>
        <dbReference type="SAM" id="MobiDB-lite"/>
    </source>
</evidence>
<keyword evidence="4 12" id="KW-0812">Transmembrane</keyword>
<feature type="transmembrane region" description="Helical" evidence="12">
    <location>
        <begin position="162"/>
        <end position="179"/>
    </location>
</feature>
<evidence type="ECO:0000256" key="4">
    <source>
        <dbReference type="ARBA" id="ARBA00022692"/>
    </source>
</evidence>
<evidence type="ECO:0000256" key="1">
    <source>
        <dbReference type="ARBA" id="ARBA00004127"/>
    </source>
</evidence>
<dbReference type="GO" id="GO:0009734">
    <property type="term" value="P:auxin-activated signaling pathway"/>
    <property type="evidence" value="ECO:0007669"/>
    <property type="project" value="UniProtKB-KW"/>
</dbReference>
<feature type="transmembrane region" description="Helical" evidence="12">
    <location>
        <begin position="1107"/>
        <end position="1126"/>
    </location>
</feature>
<feature type="transmembrane region" description="Helical" evidence="12">
    <location>
        <begin position="314"/>
        <end position="335"/>
    </location>
</feature>
<feature type="transmembrane region" description="Helical" evidence="12">
    <location>
        <begin position="1860"/>
        <end position="1881"/>
    </location>
</feature>
<feature type="transmembrane region" description="Helical" evidence="12">
    <location>
        <begin position="1270"/>
        <end position="1298"/>
    </location>
</feature>